<dbReference type="Proteomes" id="UP001172673">
    <property type="component" value="Unassembled WGS sequence"/>
</dbReference>
<feature type="region of interest" description="Disordered" evidence="1">
    <location>
        <begin position="67"/>
        <end position="94"/>
    </location>
</feature>
<evidence type="ECO:0000256" key="1">
    <source>
        <dbReference type="SAM" id="MobiDB-lite"/>
    </source>
</evidence>
<name>A0AA38XKF7_9EURO</name>
<dbReference type="GO" id="GO:0016747">
    <property type="term" value="F:acyltransferase activity, transferring groups other than amino-acyl groups"/>
    <property type="evidence" value="ECO:0007669"/>
    <property type="project" value="InterPro"/>
</dbReference>
<sequence>MAPSPSLPSPNSPLATPFKFHILPASACDIPTLAYIHVEALKDDASAAVKFADRDEFQAKVEEMLRGQIPEAEQEDGSSEGAGGGRGEESESRVGEWVVIKAVIPNDEGGGDEKIVGWASWLHEDPASTPEDSPSDPSSEDNEDKPEPGKDVGKVMTFPTGLGAYVRANQTRLYRSWHQQHRPPHTSNTPSNQQGCLSLRACFVLSSFRRLGIGRALVEYGCELADRLMLNTLVTATPVGKGLYERVGGFVVFEVVSVDLERGDWGKEGGKEREGGMDIRDGEDWEEKGRWYRFWFLARQYRPRSSVLGLGVSSVEAE</sequence>
<dbReference type="PANTHER" id="PTHR42791">
    <property type="entry name" value="GNAT FAMILY ACETYLTRANSFERASE"/>
    <property type="match status" value="1"/>
</dbReference>
<proteinExistence type="predicted"/>
<dbReference type="Pfam" id="PF00583">
    <property type="entry name" value="Acetyltransf_1"/>
    <property type="match status" value="1"/>
</dbReference>
<dbReference type="AlphaFoldDB" id="A0AA38XKF7"/>
<gene>
    <name evidence="3" type="ORF">H2200_001208</name>
</gene>
<feature type="region of interest" description="Disordered" evidence="1">
    <location>
        <begin position="124"/>
        <end position="156"/>
    </location>
</feature>
<feature type="compositionally biased region" description="Low complexity" evidence="1">
    <location>
        <begin position="127"/>
        <end position="137"/>
    </location>
</feature>
<accession>A0AA38XKF7</accession>
<dbReference type="EMBL" id="JAPDRK010000002">
    <property type="protein sequence ID" value="KAJ9615134.1"/>
    <property type="molecule type" value="Genomic_DNA"/>
</dbReference>
<dbReference type="InterPro" id="IPR016181">
    <property type="entry name" value="Acyl_CoA_acyltransferase"/>
</dbReference>
<evidence type="ECO:0000259" key="2">
    <source>
        <dbReference type="Pfam" id="PF00583"/>
    </source>
</evidence>
<dbReference type="Gene3D" id="3.40.630.30">
    <property type="match status" value="1"/>
</dbReference>
<protein>
    <recommendedName>
        <fullName evidence="2">N-acetyltransferase domain-containing protein</fullName>
    </recommendedName>
</protein>
<keyword evidence="4" id="KW-1185">Reference proteome</keyword>
<comment type="caution">
    <text evidence="3">The sequence shown here is derived from an EMBL/GenBank/DDBJ whole genome shotgun (WGS) entry which is preliminary data.</text>
</comment>
<dbReference type="CDD" id="cd04301">
    <property type="entry name" value="NAT_SF"/>
    <property type="match status" value="1"/>
</dbReference>
<feature type="domain" description="N-acetyltransferase" evidence="2">
    <location>
        <begin position="193"/>
        <end position="248"/>
    </location>
</feature>
<evidence type="ECO:0000313" key="3">
    <source>
        <dbReference type="EMBL" id="KAJ9615134.1"/>
    </source>
</evidence>
<evidence type="ECO:0000313" key="4">
    <source>
        <dbReference type="Proteomes" id="UP001172673"/>
    </source>
</evidence>
<dbReference type="InterPro" id="IPR000182">
    <property type="entry name" value="GNAT_dom"/>
</dbReference>
<dbReference type="SUPFAM" id="SSF55729">
    <property type="entry name" value="Acyl-CoA N-acyltransferases (Nat)"/>
    <property type="match status" value="1"/>
</dbReference>
<dbReference type="InterPro" id="IPR052523">
    <property type="entry name" value="Trichothecene_AcTrans"/>
</dbReference>
<reference evidence="3" key="1">
    <citation type="submission" date="2022-10" db="EMBL/GenBank/DDBJ databases">
        <title>Culturing micro-colonial fungi from biological soil crusts in the Mojave desert and describing Neophaeococcomyces mojavensis, and introducing the new genera and species Taxawa tesnikishii.</title>
        <authorList>
            <person name="Kurbessoian T."/>
            <person name="Stajich J.E."/>
        </authorList>
    </citation>
    <scope>NUCLEOTIDE SEQUENCE</scope>
    <source>
        <strain evidence="3">TK_41</strain>
    </source>
</reference>
<dbReference type="PANTHER" id="PTHR42791:SF2">
    <property type="entry name" value="N-ACETYLTRANSFERASE DOMAIN-CONTAINING PROTEIN"/>
    <property type="match status" value="1"/>
</dbReference>
<organism evidence="3 4">
    <name type="scientific">Cladophialophora chaetospira</name>
    <dbReference type="NCBI Taxonomy" id="386627"/>
    <lineage>
        <taxon>Eukaryota</taxon>
        <taxon>Fungi</taxon>
        <taxon>Dikarya</taxon>
        <taxon>Ascomycota</taxon>
        <taxon>Pezizomycotina</taxon>
        <taxon>Eurotiomycetes</taxon>
        <taxon>Chaetothyriomycetidae</taxon>
        <taxon>Chaetothyriales</taxon>
        <taxon>Herpotrichiellaceae</taxon>
        <taxon>Cladophialophora</taxon>
    </lineage>
</organism>